<feature type="compositionally biased region" description="Polar residues" evidence="1">
    <location>
        <begin position="57"/>
        <end position="66"/>
    </location>
</feature>
<dbReference type="HOGENOM" id="CLU_047721_0_0_1"/>
<dbReference type="OrthoDB" id="5370011at2759"/>
<dbReference type="EMBL" id="JELW01000010">
    <property type="protein sequence ID" value="EXV00859.1"/>
    <property type="molecule type" value="Genomic_DNA"/>
</dbReference>
<name>A0A0A1UU71_9HYPO</name>
<gene>
    <name evidence="2" type="ORF">X797_005871</name>
</gene>
<dbReference type="eggNOG" id="ENOG502S621">
    <property type="taxonomic scope" value="Eukaryota"/>
</dbReference>
<dbReference type="SUPFAM" id="SSF57903">
    <property type="entry name" value="FYVE/PHD zinc finger"/>
    <property type="match status" value="1"/>
</dbReference>
<protein>
    <recommendedName>
        <fullName evidence="4">Zinc finger domain-containing protein</fullName>
    </recommendedName>
</protein>
<feature type="region of interest" description="Disordered" evidence="1">
    <location>
        <begin position="1"/>
        <end position="69"/>
    </location>
</feature>
<evidence type="ECO:0000313" key="2">
    <source>
        <dbReference type="EMBL" id="EXV00859.1"/>
    </source>
</evidence>
<feature type="compositionally biased region" description="Polar residues" evidence="1">
    <location>
        <begin position="1"/>
        <end position="12"/>
    </location>
</feature>
<reference evidence="2 3" key="1">
    <citation type="submission" date="2014-02" db="EMBL/GenBank/DDBJ databases">
        <title>The genome sequence of the entomopathogenic fungus Metarhizium robertsii ARSEF 2575.</title>
        <authorList>
            <person name="Giuliano Garisto Donzelli B."/>
            <person name="Roe B.A."/>
            <person name="Macmil S.L."/>
            <person name="Krasnoff S.B."/>
            <person name="Gibson D.M."/>
        </authorList>
    </citation>
    <scope>NUCLEOTIDE SEQUENCE [LARGE SCALE GENOMIC DNA]</scope>
    <source>
        <strain evidence="2 3">ARSEF 2575</strain>
    </source>
</reference>
<comment type="caution">
    <text evidence="2">The sequence shown here is derived from an EMBL/GenBank/DDBJ whole genome shotgun (WGS) entry which is preliminary data.</text>
</comment>
<dbReference type="InterPro" id="IPR011011">
    <property type="entry name" value="Znf_FYVE_PHD"/>
</dbReference>
<evidence type="ECO:0000256" key="1">
    <source>
        <dbReference type="SAM" id="MobiDB-lite"/>
    </source>
</evidence>
<evidence type="ECO:0000313" key="3">
    <source>
        <dbReference type="Proteomes" id="UP000030151"/>
    </source>
</evidence>
<evidence type="ECO:0008006" key="4">
    <source>
        <dbReference type="Google" id="ProtNLM"/>
    </source>
</evidence>
<dbReference type="AlphaFoldDB" id="A0A0A1UU71"/>
<sequence>MSQPGTGTTSMPGQDVDGKGVGRVISKVKNAFKSDKREAAASNTQLPSSPRDDTRSDASQGSTSASAVPKLKILEERAKKMGEKFGLVIESSDLLSHSPKETVLRVDKPIRMRVRRNCHRCNTTFTIGNECTMCQHVRCEKCPRHPPKEGEAGYLAHLAQLEAELKANKENPPIVPDYFWGDERIELKRPSKTGGQDLVHRKPRQRVRRTCHECQTLFATGSRKCENCNHVRCTDCPRDPPKKDKYPFGYPGDAFGPDSDARFECHSCEVVYPAGAEDGTPCIMCGLEKSVESPRALPRKVQPAPDLEVLSRLQARLDGLRAKDST</sequence>
<organism evidence="2 3">
    <name type="scientific">Metarhizium robertsii</name>
    <dbReference type="NCBI Taxonomy" id="568076"/>
    <lineage>
        <taxon>Eukaryota</taxon>
        <taxon>Fungi</taxon>
        <taxon>Dikarya</taxon>
        <taxon>Ascomycota</taxon>
        <taxon>Pezizomycotina</taxon>
        <taxon>Sordariomycetes</taxon>
        <taxon>Hypocreomycetidae</taxon>
        <taxon>Hypocreales</taxon>
        <taxon>Clavicipitaceae</taxon>
        <taxon>Metarhizium</taxon>
    </lineage>
</organism>
<accession>A0A0A1UU71</accession>
<proteinExistence type="predicted"/>
<dbReference type="Proteomes" id="UP000030151">
    <property type="component" value="Unassembled WGS sequence"/>
</dbReference>